<protein>
    <submittedName>
        <fullName evidence="2">Uncharacterized protein</fullName>
    </submittedName>
</protein>
<proteinExistence type="predicted"/>
<evidence type="ECO:0000313" key="3">
    <source>
        <dbReference type="Proteomes" id="UP000326532"/>
    </source>
</evidence>
<dbReference type="EMBL" id="ML735077">
    <property type="protein sequence ID" value="KAB8199404.1"/>
    <property type="molecule type" value="Genomic_DNA"/>
</dbReference>
<gene>
    <name evidence="2" type="ORF">BDV34DRAFT_206771</name>
</gene>
<evidence type="ECO:0000313" key="2">
    <source>
        <dbReference type="EMBL" id="KAB8199404.1"/>
    </source>
</evidence>
<sequence length="69" mass="8004">MKGKKVFLLSLFFPSLNLGTSPVGVAALLFPILPFFSLVFLSFSFSFLFLFYFFIFFILRLWPLSSLHK</sequence>
<dbReference type="AlphaFoldDB" id="A0A5N6D2C7"/>
<dbReference type="Proteomes" id="UP000326532">
    <property type="component" value="Unassembled WGS sequence"/>
</dbReference>
<keyword evidence="1" id="KW-0472">Membrane</keyword>
<organism evidence="2 3">
    <name type="scientific">Aspergillus parasiticus</name>
    <dbReference type="NCBI Taxonomy" id="5067"/>
    <lineage>
        <taxon>Eukaryota</taxon>
        <taxon>Fungi</taxon>
        <taxon>Dikarya</taxon>
        <taxon>Ascomycota</taxon>
        <taxon>Pezizomycotina</taxon>
        <taxon>Eurotiomycetes</taxon>
        <taxon>Eurotiomycetidae</taxon>
        <taxon>Eurotiales</taxon>
        <taxon>Aspergillaceae</taxon>
        <taxon>Aspergillus</taxon>
        <taxon>Aspergillus subgen. Circumdati</taxon>
    </lineage>
</organism>
<evidence type="ECO:0000256" key="1">
    <source>
        <dbReference type="SAM" id="Phobius"/>
    </source>
</evidence>
<keyword evidence="1" id="KW-1133">Transmembrane helix</keyword>
<keyword evidence="3" id="KW-1185">Reference proteome</keyword>
<name>A0A5N6D2C7_ASPPA</name>
<feature type="transmembrane region" description="Helical" evidence="1">
    <location>
        <begin position="36"/>
        <end position="59"/>
    </location>
</feature>
<accession>A0A5N6D2C7</accession>
<reference evidence="2 3" key="1">
    <citation type="submission" date="2019-04" db="EMBL/GenBank/DDBJ databases">
        <title>Fungal friends and foes A comparative genomics study of 23 Aspergillus species from section Flavi.</title>
        <authorList>
            <consortium name="DOE Joint Genome Institute"/>
            <person name="Kjaerbolling I."/>
            <person name="Vesth T.C."/>
            <person name="Frisvad J.C."/>
            <person name="Nybo J.L."/>
            <person name="Theobald S."/>
            <person name="Kildgaard S."/>
            <person name="Petersen T.I."/>
            <person name="Kuo A."/>
            <person name="Sato A."/>
            <person name="Lyhne E.K."/>
            <person name="Kogle M.E."/>
            <person name="Wiebenga A."/>
            <person name="Kun R.S."/>
            <person name="Lubbers R.J."/>
            <person name="Makela M.R."/>
            <person name="Barry K."/>
            <person name="Chovatia M."/>
            <person name="Clum A."/>
            <person name="Daum C."/>
            <person name="Haridas S."/>
            <person name="He G."/>
            <person name="LaButti K."/>
            <person name="Lipzen A."/>
            <person name="Mondo S."/>
            <person name="Pangilinan J."/>
            <person name="Riley R."/>
            <person name="Salamov A."/>
            <person name="Simmons B.A."/>
            <person name="Magnuson J.K."/>
            <person name="Henrissat B."/>
            <person name="Mortensen U.H."/>
            <person name="Larsen T.O."/>
            <person name="De vries R.P."/>
            <person name="Grigoriev I.V."/>
            <person name="Machida M."/>
            <person name="Baker S.E."/>
            <person name="Andersen M.R."/>
        </authorList>
    </citation>
    <scope>NUCLEOTIDE SEQUENCE [LARGE SCALE GENOMIC DNA]</scope>
    <source>
        <strain evidence="2 3">CBS 117618</strain>
    </source>
</reference>
<dbReference type="VEuPathDB" id="FungiDB:BDV34DRAFT_206771"/>
<keyword evidence="1" id="KW-0812">Transmembrane</keyword>